<keyword evidence="14" id="KW-1185">Reference proteome</keyword>
<evidence type="ECO:0000256" key="5">
    <source>
        <dbReference type="ARBA" id="ARBA00022741"/>
    </source>
</evidence>
<dbReference type="InterPro" id="IPR036890">
    <property type="entry name" value="HATPase_C_sf"/>
</dbReference>
<reference evidence="14" key="1">
    <citation type="journal article" date="2019" name="Int. J. Syst. Evol. Microbiol.">
        <title>The Global Catalogue of Microorganisms (GCM) 10K type strain sequencing project: providing services to taxonomists for standard genome sequencing and annotation.</title>
        <authorList>
            <consortium name="The Broad Institute Genomics Platform"/>
            <consortium name="The Broad Institute Genome Sequencing Center for Infectious Disease"/>
            <person name="Wu L."/>
            <person name="Ma J."/>
        </authorList>
    </citation>
    <scope>NUCLEOTIDE SEQUENCE [LARGE SCALE GENOMIC DNA]</scope>
    <source>
        <strain evidence="14">CGMCC 4.7638</strain>
    </source>
</reference>
<proteinExistence type="predicted"/>
<dbReference type="InterPro" id="IPR050482">
    <property type="entry name" value="Sensor_HK_TwoCompSys"/>
</dbReference>
<evidence type="ECO:0000256" key="8">
    <source>
        <dbReference type="ARBA" id="ARBA00023012"/>
    </source>
</evidence>
<evidence type="ECO:0000256" key="4">
    <source>
        <dbReference type="ARBA" id="ARBA00022679"/>
    </source>
</evidence>
<dbReference type="InterPro" id="IPR011712">
    <property type="entry name" value="Sig_transdc_His_kin_sub3_dim/P"/>
</dbReference>
<evidence type="ECO:0000256" key="2">
    <source>
        <dbReference type="ARBA" id="ARBA00012438"/>
    </source>
</evidence>
<keyword evidence="10" id="KW-0472">Membrane</keyword>
<keyword evidence="3" id="KW-0597">Phosphoprotein</keyword>
<dbReference type="Gene3D" id="1.20.5.1930">
    <property type="match status" value="1"/>
</dbReference>
<feature type="transmembrane region" description="Helical" evidence="10">
    <location>
        <begin position="173"/>
        <end position="198"/>
    </location>
</feature>
<feature type="domain" description="Signal transduction histidine kinase subgroup 3 dimerisation and phosphoacceptor" evidence="11">
    <location>
        <begin position="284"/>
        <end position="352"/>
    </location>
</feature>
<keyword evidence="10" id="KW-1133">Transmembrane helix</keyword>
<keyword evidence="6 13" id="KW-0418">Kinase</keyword>
<evidence type="ECO:0000256" key="10">
    <source>
        <dbReference type="SAM" id="Phobius"/>
    </source>
</evidence>
<evidence type="ECO:0000256" key="7">
    <source>
        <dbReference type="ARBA" id="ARBA00022840"/>
    </source>
</evidence>
<dbReference type="PANTHER" id="PTHR24421">
    <property type="entry name" value="NITRATE/NITRITE SENSOR PROTEIN NARX-RELATED"/>
    <property type="match status" value="1"/>
</dbReference>
<feature type="transmembrane region" description="Helical" evidence="10">
    <location>
        <begin position="75"/>
        <end position="93"/>
    </location>
</feature>
<dbReference type="RefSeq" id="WP_344286099.1">
    <property type="nucleotide sequence ID" value="NZ_BAAAHV010000023.1"/>
</dbReference>
<dbReference type="GO" id="GO:0016301">
    <property type="term" value="F:kinase activity"/>
    <property type="evidence" value="ECO:0007669"/>
    <property type="project" value="UniProtKB-KW"/>
</dbReference>
<gene>
    <name evidence="13" type="ORF">ACFSUT_11490</name>
</gene>
<accession>A0ABW5HWF0</accession>
<evidence type="ECO:0000259" key="11">
    <source>
        <dbReference type="Pfam" id="PF07730"/>
    </source>
</evidence>
<dbReference type="PANTHER" id="PTHR24421:SF10">
    <property type="entry name" value="NITRATE_NITRITE SENSOR PROTEIN NARQ"/>
    <property type="match status" value="1"/>
</dbReference>
<sequence>MPHATTAARSPPGDEVGPPPAQPHGPPPYPSPPKPGKLNHVTTHPIRSHTPGHPPDPTFRSLWPATPRQALRETAWLALTGPLPLLSVVPLLAGTAIGLALTPVLAGLLILTGVLRGARLFSGLHRRLATRLLGIPLPPPPRTDLAPGLWNWLTARLGDRTAWRSVAYLLVRLPFGLLAMIGAGALGFFGLASFTYPLTWLLETRPGHGLPVFNIRSFSWLGSLGWCLLGIAVLAVWPAVVHLLTGVDRLLLRTLVADPGLRERVRFLEETRATALDEAAEQLRRIERDLHDGAQAQLVAMAMKLGLAKEELAADTVNLDQIRTLVDTAHSNAKQALVELRDLARGIHPAALDKGLSLALSTLASSADFSATVSVELSRRPPPSLETIVYFAAAEFMTNASKHGAGRCTVLVEDREDVLRLTVVDHGPGGAAIIPGGGLSGIAERLRPADGELTVSSPNGGPTIVTAALPLHR</sequence>
<comment type="caution">
    <text evidence="13">The sequence shown here is derived from an EMBL/GenBank/DDBJ whole genome shotgun (WGS) entry which is preliminary data.</text>
</comment>
<dbReference type="EMBL" id="JBHUKQ010000009">
    <property type="protein sequence ID" value="MFD2480900.1"/>
    <property type="molecule type" value="Genomic_DNA"/>
</dbReference>
<name>A0ABW5HWF0_9PSEU</name>
<dbReference type="SUPFAM" id="SSF55874">
    <property type="entry name" value="ATPase domain of HSP90 chaperone/DNA topoisomerase II/histidine kinase"/>
    <property type="match status" value="1"/>
</dbReference>
<feature type="transmembrane region" description="Helical" evidence="10">
    <location>
        <begin position="99"/>
        <end position="118"/>
    </location>
</feature>
<dbReference type="EC" id="2.7.13.3" evidence="2"/>
<evidence type="ECO:0000259" key="12">
    <source>
        <dbReference type="Pfam" id="PF13796"/>
    </source>
</evidence>
<keyword evidence="7" id="KW-0067">ATP-binding</keyword>
<evidence type="ECO:0000256" key="1">
    <source>
        <dbReference type="ARBA" id="ARBA00000085"/>
    </source>
</evidence>
<keyword evidence="8" id="KW-0902">Two-component regulatory system</keyword>
<keyword evidence="10" id="KW-0812">Transmembrane</keyword>
<feature type="region of interest" description="Disordered" evidence="9">
    <location>
        <begin position="1"/>
        <end position="63"/>
    </location>
</feature>
<dbReference type="InterPro" id="IPR025828">
    <property type="entry name" value="Put_sensor_dom"/>
</dbReference>
<keyword evidence="5" id="KW-0547">Nucleotide-binding</keyword>
<dbReference type="Pfam" id="PF13796">
    <property type="entry name" value="Sensor"/>
    <property type="match status" value="1"/>
</dbReference>
<organism evidence="13 14">
    <name type="scientific">Amycolatopsis albidoflavus</name>
    <dbReference type="NCBI Taxonomy" id="102226"/>
    <lineage>
        <taxon>Bacteria</taxon>
        <taxon>Bacillati</taxon>
        <taxon>Actinomycetota</taxon>
        <taxon>Actinomycetes</taxon>
        <taxon>Pseudonocardiales</taxon>
        <taxon>Pseudonocardiaceae</taxon>
        <taxon>Amycolatopsis</taxon>
    </lineage>
</organism>
<evidence type="ECO:0000313" key="14">
    <source>
        <dbReference type="Proteomes" id="UP001597542"/>
    </source>
</evidence>
<evidence type="ECO:0000256" key="3">
    <source>
        <dbReference type="ARBA" id="ARBA00022553"/>
    </source>
</evidence>
<dbReference type="Gene3D" id="3.30.565.10">
    <property type="entry name" value="Histidine kinase-like ATPase, C-terminal domain"/>
    <property type="match status" value="1"/>
</dbReference>
<keyword evidence="4" id="KW-0808">Transferase</keyword>
<feature type="transmembrane region" description="Helical" evidence="10">
    <location>
        <begin position="218"/>
        <end position="244"/>
    </location>
</feature>
<protein>
    <recommendedName>
        <fullName evidence="2">histidine kinase</fullName>
        <ecNumber evidence="2">2.7.13.3</ecNumber>
    </recommendedName>
</protein>
<evidence type="ECO:0000256" key="9">
    <source>
        <dbReference type="SAM" id="MobiDB-lite"/>
    </source>
</evidence>
<feature type="domain" description="Putative sensor" evidence="12">
    <location>
        <begin position="77"/>
        <end position="255"/>
    </location>
</feature>
<dbReference type="Proteomes" id="UP001597542">
    <property type="component" value="Unassembled WGS sequence"/>
</dbReference>
<evidence type="ECO:0000256" key="6">
    <source>
        <dbReference type="ARBA" id="ARBA00022777"/>
    </source>
</evidence>
<evidence type="ECO:0000313" key="13">
    <source>
        <dbReference type="EMBL" id="MFD2480900.1"/>
    </source>
</evidence>
<comment type="catalytic activity">
    <reaction evidence="1">
        <text>ATP + protein L-histidine = ADP + protein N-phospho-L-histidine.</text>
        <dbReference type="EC" id="2.7.13.3"/>
    </reaction>
</comment>
<dbReference type="Pfam" id="PF07730">
    <property type="entry name" value="HisKA_3"/>
    <property type="match status" value="1"/>
</dbReference>
<feature type="compositionally biased region" description="Pro residues" evidence="9">
    <location>
        <begin position="17"/>
        <end position="35"/>
    </location>
</feature>